<comment type="function">
    <text evidence="1">Introduces a single-strand break via transesterification at a target site in duplex DNA. Releases the supercoiling and torsional tension of DNA introduced during the DNA replication and transcription by transiently cleaving and rejoining one strand of the DNA duplex. The scissile phosphodiester is attacked by the catalytic tyrosine of the enzyme, resulting in the formation of a DNA-(5'-phosphotyrosyl)-enzyme intermediate and the expulsion of a 3'-OH DNA strand.</text>
</comment>
<evidence type="ECO:0000259" key="2">
    <source>
        <dbReference type="PROSITE" id="PS52039"/>
    </source>
</evidence>
<sequence>HAMQIAERLYTSGYISYPRTETTQYAENADLKSVLRELTHCSDSDWQTHIKSLLSEGQYTTPKRGKDVGDHPPITPVKAASSAAVGGGDYWRIYDYVCRHFI</sequence>
<keyword evidence="1" id="KW-0238">DNA-binding</keyword>
<feature type="non-terminal residue" evidence="3">
    <location>
        <position position="1"/>
    </location>
</feature>
<dbReference type="GO" id="GO:0003677">
    <property type="term" value="F:DNA binding"/>
    <property type="evidence" value="ECO:0007669"/>
    <property type="project" value="UniProtKB-KW"/>
</dbReference>
<dbReference type="GO" id="GO:0006281">
    <property type="term" value="P:DNA repair"/>
    <property type="evidence" value="ECO:0007669"/>
    <property type="project" value="TreeGrafter"/>
</dbReference>
<dbReference type="GO" id="GO:0006265">
    <property type="term" value="P:DNA topological change"/>
    <property type="evidence" value="ECO:0007669"/>
    <property type="project" value="InterPro"/>
</dbReference>
<dbReference type="PANTHER" id="PTHR11390:SF20">
    <property type="entry name" value="DNA TOPOISOMERASE 3-BETA-1"/>
    <property type="match status" value="1"/>
</dbReference>
<organism evidence="3 4">
    <name type="scientific">Rotaria socialis</name>
    <dbReference type="NCBI Taxonomy" id="392032"/>
    <lineage>
        <taxon>Eukaryota</taxon>
        <taxon>Metazoa</taxon>
        <taxon>Spiralia</taxon>
        <taxon>Gnathifera</taxon>
        <taxon>Rotifera</taxon>
        <taxon>Eurotatoria</taxon>
        <taxon>Bdelloidea</taxon>
        <taxon>Philodinida</taxon>
        <taxon>Philodinidae</taxon>
        <taxon>Rotaria</taxon>
    </lineage>
</organism>
<reference evidence="3" key="1">
    <citation type="submission" date="2021-02" db="EMBL/GenBank/DDBJ databases">
        <authorList>
            <person name="Nowell W R."/>
        </authorList>
    </citation>
    <scope>NUCLEOTIDE SEQUENCE</scope>
</reference>
<dbReference type="InterPro" id="IPR013497">
    <property type="entry name" value="Topo_IA_cen"/>
</dbReference>
<dbReference type="GO" id="GO:0003917">
    <property type="term" value="F:DNA topoisomerase type I (single strand cut, ATP-independent) activity"/>
    <property type="evidence" value="ECO:0007669"/>
    <property type="project" value="UniProtKB-EC"/>
</dbReference>
<dbReference type="PANTHER" id="PTHR11390">
    <property type="entry name" value="PROKARYOTIC DNA TOPOISOMERASE"/>
    <property type="match status" value="1"/>
</dbReference>
<dbReference type="PROSITE" id="PS52039">
    <property type="entry name" value="TOPO_IA_2"/>
    <property type="match status" value="1"/>
</dbReference>
<comment type="similarity">
    <text evidence="1">Belongs to the type IA topoisomerase family.</text>
</comment>
<comment type="caution">
    <text evidence="3">The sequence shown here is derived from an EMBL/GenBank/DDBJ whole genome shotgun (WGS) entry which is preliminary data.</text>
</comment>
<dbReference type="InterPro" id="IPR000380">
    <property type="entry name" value="Topo_IA"/>
</dbReference>
<dbReference type="EMBL" id="CAJOBP010045366">
    <property type="protein sequence ID" value="CAF4785726.1"/>
    <property type="molecule type" value="Genomic_DNA"/>
</dbReference>
<evidence type="ECO:0000256" key="1">
    <source>
        <dbReference type="RuleBase" id="RU362092"/>
    </source>
</evidence>
<dbReference type="GO" id="GO:0005634">
    <property type="term" value="C:nucleus"/>
    <property type="evidence" value="ECO:0007669"/>
    <property type="project" value="TreeGrafter"/>
</dbReference>
<proteinExistence type="inferred from homology"/>
<dbReference type="GO" id="GO:0006310">
    <property type="term" value="P:DNA recombination"/>
    <property type="evidence" value="ECO:0007669"/>
    <property type="project" value="TreeGrafter"/>
</dbReference>
<name>A0A821NK89_9BILA</name>
<keyword evidence="4" id="KW-1185">Reference proteome</keyword>
<keyword evidence="1" id="KW-0413">Isomerase</keyword>
<dbReference type="Gene3D" id="1.10.290.10">
    <property type="entry name" value="Topoisomerase I, domain 4"/>
    <property type="match status" value="1"/>
</dbReference>
<dbReference type="InterPro" id="IPR013826">
    <property type="entry name" value="Topo_IA_cen_sub3"/>
</dbReference>
<gene>
    <name evidence="3" type="ORF">UJA718_LOCUS40595</name>
</gene>
<protein>
    <recommendedName>
        <fullName evidence="1">DNA topoisomerase</fullName>
        <ecNumber evidence="1">5.6.2.1</ecNumber>
    </recommendedName>
</protein>
<dbReference type="EC" id="5.6.2.1" evidence="1"/>
<dbReference type="Proteomes" id="UP000663873">
    <property type="component" value="Unassembled WGS sequence"/>
</dbReference>
<accession>A0A821NK89</accession>
<dbReference type="SUPFAM" id="SSF56712">
    <property type="entry name" value="Prokaryotic type I DNA topoisomerase"/>
    <property type="match status" value="1"/>
</dbReference>
<comment type="catalytic activity">
    <reaction evidence="1">
        <text>ATP-independent breakage of single-stranded DNA, followed by passage and rejoining.</text>
        <dbReference type="EC" id="5.6.2.1"/>
    </reaction>
</comment>
<dbReference type="InterPro" id="IPR023406">
    <property type="entry name" value="Topo_IA_AS"/>
</dbReference>
<feature type="domain" description="Topo IA-type catalytic" evidence="2">
    <location>
        <begin position="1"/>
        <end position="102"/>
    </location>
</feature>
<evidence type="ECO:0000313" key="4">
    <source>
        <dbReference type="Proteomes" id="UP000663873"/>
    </source>
</evidence>
<dbReference type="AlphaFoldDB" id="A0A821NK89"/>
<feature type="non-terminal residue" evidence="3">
    <location>
        <position position="102"/>
    </location>
</feature>
<dbReference type="PROSITE" id="PS00396">
    <property type="entry name" value="TOPO_IA_1"/>
    <property type="match status" value="1"/>
</dbReference>
<dbReference type="Pfam" id="PF01131">
    <property type="entry name" value="Topoisom_bac"/>
    <property type="match status" value="1"/>
</dbReference>
<keyword evidence="1" id="KW-0799">Topoisomerase</keyword>
<evidence type="ECO:0000313" key="3">
    <source>
        <dbReference type="EMBL" id="CAF4785726.1"/>
    </source>
</evidence>
<dbReference type="InterPro" id="IPR023405">
    <property type="entry name" value="Topo_IA_core_domain"/>
</dbReference>